<comment type="function">
    <text evidence="1">Involved in mRNA export coupled transcription activation by association with both the TREX-2 and the SAGA complexes. The transcription regulatory histone acetylation (HAT) complex SAGA is a multiprotein complex that activates transcription by remodeling chromatin and mediating histone acetylation and deubiquitination. Within the SAGA complex, participates to a subcomplex that specifically deubiquitinates histones. The SAGA complex is recruited to specific gene promoters by activators, where it is required for transcription. The TREX-2 complex functions in docking export-competent ribonucleoprotein particles (mRNPs) to the nuclear entrance of the nuclear pore complex (nuclear basket). TREX-2 participates in mRNA export and accurate chromatin positioning in the nucleus by tethering genes to the nuclear periphery.</text>
</comment>
<keyword evidence="1" id="KW-0811">Translocation</keyword>
<dbReference type="GO" id="GO:0006406">
    <property type="term" value="P:mRNA export from nucleus"/>
    <property type="evidence" value="ECO:0007669"/>
    <property type="project" value="UniProtKB-UniRule"/>
</dbReference>
<reference evidence="2" key="1">
    <citation type="submission" date="2022-02" db="EMBL/GenBank/DDBJ databases">
        <authorList>
            <person name="Giguere J D."/>
        </authorList>
    </citation>
    <scope>NUCLEOTIDE SEQUENCE</scope>
    <source>
        <strain evidence="2">CCAP 1055/1</strain>
    </source>
</reference>
<protein>
    <recommendedName>
        <fullName evidence="1">Transcription and mRNA export factor ENY2</fullName>
    </recommendedName>
    <alternativeName>
        <fullName evidence="1">Enhancer of yellow 2 transcription factor homolog</fullName>
    </alternativeName>
</protein>
<dbReference type="HAMAP" id="MF_03046">
    <property type="entry name" value="ENY2_Sus1"/>
    <property type="match status" value="1"/>
</dbReference>
<dbReference type="InterPro" id="IPR038212">
    <property type="entry name" value="TF_EnY2_sf"/>
</dbReference>
<gene>
    <name evidence="2" type="ORF">PTTT1_LOCUS43674</name>
</gene>
<keyword evidence="1" id="KW-0805">Transcription regulation</keyword>
<dbReference type="InterPro" id="IPR018783">
    <property type="entry name" value="TF_ENY2"/>
</dbReference>
<dbReference type="Proteomes" id="UP000836788">
    <property type="component" value="Chromosome 5"/>
</dbReference>
<dbReference type="GO" id="GO:0071819">
    <property type="term" value="C:DUBm complex"/>
    <property type="evidence" value="ECO:0007669"/>
    <property type="project" value="UniProtKB-UniRule"/>
</dbReference>
<dbReference type="GO" id="GO:0005654">
    <property type="term" value="C:nucleoplasm"/>
    <property type="evidence" value="ECO:0007669"/>
    <property type="project" value="UniProtKB-SubCell"/>
</dbReference>
<keyword evidence="1" id="KW-0156">Chromatin regulator</keyword>
<organism evidence="2">
    <name type="scientific">Phaeodactylum tricornutum</name>
    <name type="common">Diatom</name>
    <dbReference type="NCBI Taxonomy" id="2850"/>
    <lineage>
        <taxon>Eukaryota</taxon>
        <taxon>Sar</taxon>
        <taxon>Stramenopiles</taxon>
        <taxon>Ochrophyta</taxon>
        <taxon>Bacillariophyta</taxon>
        <taxon>Bacillariophyceae</taxon>
        <taxon>Bacillariophycidae</taxon>
        <taxon>Naviculales</taxon>
        <taxon>Phaeodactylaceae</taxon>
        <taxon>Phaeodactylum</taxon>
    </lineage>
</organism>
<comment type="subunit">
    <text evidence="1">Component of the nuclear pore complex (NPC)-associated TREX-2 complex (transcription and export complex 2). Component of the SAGA transcription coactivator-HAT complex. Within the SAGA complex, participates to a subcomplex of SAGA called the DUB module (deubiquitination module).</text>
</comment>
<dbReference type="GO" id="GO:0006368">
    <property type="term" value="P:transcription elongation by RNA polymerase II"/>
    <property type="evidence" value="ECO:0007669"/>
    <property type="project" value="UniProtKB-UniRule"/>
</dbReference>
<dbReference type="GO" id="GO:0070390">
    <property type="term" value="C:transcription export complex 2"/>
    <property type="evidence" value="ECO:0007669"/>
    <property type="project" value="UniProtKB-UniRule"/>
</dbReference>
<dbReference type="GO" id="GO:0000124">
    <property type="term" value="C:SAGA complex"/>
    <property type="evidence" value="ECO:0007669"/>
    <property type="project" value="UniProtKB-UniRule"/>
</dbReference>
<comment type="subcellular location">
    <subcellularLocation>
        <location evidence="1">Nucleus</location>
        <location evidence="1">Nucleoplasm</location>
    </subcellularLocation>
</comment>
<dbReference type="GO" id="GO:0003713">
    <property type="term" value="F:transcription coactivator activity"/>
    <property type="evidence" value="ECO:0007669"/>
    <property type="project" value="UniProtKB-UniRule"/>
</dbReference>
<dbReference type="GO" id="GO:0006325">
    <property type="term" value="P:chromatin organization"/>
    <property type="evidence" value="ECO:0007669"/>
    <property type="project" value="UniProtKB-KW"/>
</dbReference>
<keyword evidence="1" id="KW-0804">Transcription</keyword>
<name>A0A8J9X5Y4_PHATR</name>
<proteinExistence type="inferred from homology"/>
<dbReference type="Gene3D" id="1.10.246.140">
    <property type="match status" value="1"/>
</dbReference>
<keyword evidence="1" id="KW-0010">Activator</keyword>
<dbReference type="Pfam" id="PF10163">
    <property type="entry name" value="EnY2"/>
    <property type="match status" value="1"/>
</dbReference>
<keyword evidence="1" id="KW-0509">mRNA transport</keyword>
<dbReference type="GO" id="GO:0005643">
    <property type="term" value="C:nuclear pore"/>
    <property type="evidence" value="ECO:0007669"/>
    <property type="project" value="UniProtKB-UniRule"/>
</dbReference>
<dbReference type="GO" id="GO:0015031">
    <property type="term" value="P:protein transport"/>
    <property type="evidence" value="ECO:0007669"/>
    <property type="project" value="UniProtKB-KW"/>
</dbReference>
<dbReference type="EMBL" id="OU594946">
    <property type="protein sequence ID" value="CAG9290081.1"/>
    <property type="molecule type" value="Genomic_DNA"/>
</dbReference>
<keyword evidence="1" id="KW-0653">Protein transport</keyword>
<evidence type="ECO:0000313" key="2">
    <source>
        <dbReference type="EMBL" id="CAG9290081.1"/>
    </source>
</evidence>
<keyword evidence="1" id="KW-0813">Transport</keyword>
<accession>A0A8J9X5Y4</accession>
<dbReference type="AlphaFoldDB" id="A0A8J9X5Y4"/>
<keyword evidence="1" id="KW-0539">Nucleus</keyword>
<evidence type="ECO:0000256" key="1">
    <source>
        <dbReference type="HAMAP-Rule" id="MF_03046"/>
    </source>
</evidence>
<sequence length="107" mass="11710">MVAAGQKAAQSLTEEYMEALIRNGDLDDLEQALEADLLLRYPEWLEVIQNTLGNILRDDKNGDLVDLTLEEIVARIVPGGSIAVPKAAKTAAIQRIRDALQKHCSSP</sequence>
<comment type="similarity">
    <text evidence="1">Belongs to the ENY2 family.</text>
</comment>